<dbReference type="Proteomes" id="UP000198729">
    <property type="component" value="Unassembled WGS sequence"/>
</dbReference>
<evidence type="ECO:0000313" key="1">
    <source>
        <dbReference type="EMBL" id="SCZ86197.1"/>
    </source>
</evidence>
<evidence type="ECO:0000313" key="2">
    <source>
        <dbReference type="Proteomes" id="UP000198729"/>
    </source>
</evidence>
<dbReference type="EMBL" id="FMWO01000058">
    <property type="protein sequence ID" value="SCZ86197.1"/>
    <property type="molecule type" value="Genomic_DNA"/>
</dbReference>
<proteinExistence type="predicted"/>
<keyword evidence="2" id="KW-1185">Reference proteome</keyword>
<accession>A0A1G5SGR8</accession>
<sequence>MAARLPLRRQAENISPWYLSCEVSLTDVRVKRVDAESYCHLALTHPRPGNWQR</sequence>
<reference evidence="1 2" key="1">
    <citation type="submission" date="2016-10" db="EMBL/GenBank/DDBJ databases">
        <authorList>
            <person name="de Groot N.N."/>
        </authorList>
    </citation>
    <scope>NUCLEOTIDE SEQUENCE [LARGE SCALE GENOMIC DNA]</scope>
    <source>
        <strain evidence="1">1</strain>
    </source>
</reference>
<organism evidence="1 2">
    <name type="scientific">Nitrosomonas mobilis</name>
    <dbReference type="NCBI Taxonomy" id="51642"/>
    <lineage>
        <taxon>Bacteria</taxon>
        <taxon>Pseudomonadati</taxon>
        <taxon>Pseudomonadota</taxon>
        <taxon>Betaproteobacteria</taxon>
        <taxon>Nitrosomonadales</taxon>
        <taxon>Nitrosomonadaceae</taxon>
        <taxon>Nitrosomonas</taxon>
    </lineage>
</organism>
<name>A0A1G5SGR8_9PROT</name>
<dbReference type="AlphaFoldDB" id="A0A1G5SGR8"/>
<gene>
    <name evidence="1" type="ORF">NSMM_50012</name>
</gene>
<protein>
    <submittedName>
        <fullName evidence="1">Uncharacterized protein</fullName>
    </submittedName>
</protein>